<dbReference type="GO" id="GO:0004674">
    <property type="term" value="F:protein serine/threonine kinase activity"/>
    <property type="evidence" value="ECO:0007669"/>
    <property type="project" value="TreeGrafter"/>
</dbReference>
<dbReference type="PRINTS" id="PR00109">
    <property type="entry name" value="TYRKINASE"/>
</dbReference>
<sequence length="404" mass="43479">MASSSSDLAAVIDDEVTVMTTEYVHADEFDMSTIHLALEEKLAGAAKRGGGKEKVDEGAGAPKAAWEIDLSRLCIRSVVAQGHHGTLFRADYGGHDVAVKVLDWGEDGYSTPEQIAHLRASLADLAAVWYAFEHPNVARFFGASMGTTDLNIPVTTPSSSAAATGGEQRNTGKKPPPDRACCVVVEFLGGGTLKKHLIDHYRSKLPYGEVVRLALSMARGLSFLHANKIVHRDVKTENMLLLAGAGDPDLKIADFGVARVEAGDPREMTGATGTVGYMAPEVIDGKPYNHKCDVYSFGICLWEMYCCEMPFTFGLSIAEASAAVVQRGMRPVIPPCCPPCMAAIMARCWDADPAARPEMEEVVRLLEALDTSNGGGMLAPGMKKKKTKKEEEKMPGCFCFFGRS</sequence>
<dbReference type="PROSITE" id="PS00108">
    <property type="entry name" value="PROTEIN_KINASE_ST"/>
    <property type="match status" value="1"/>
</dbReference>
<dbReference type="CDD" id="cd13999">
    <property type="entry name" value="STKc_MAP3K-like"/>
    <property type="match status" value="1"/>
</dbReference>
<dbReference type="eggNOG" id="KOG0192">
    <property type="taxonomic scope" value="Eukaryota"/>
</dbReference>
<dbReference type="SUPFAM" id="SSF56112">
    <property type="entry name" value="Protein kinase-like (PK-like)"/>
    <property type="match status" value="1"/>
</dbReference>
<evidence type="ECO:0000259" key="2">
    <source>
        <dbReference type="PROSITE" id="PS50011"/>
    </source>
</evidence>
<dbReference type="PROSITE" id="PS50011">
    <property type="entry name" value="PROTEIN_KINASE_DOM"/>
    <property type="match status" value="1"/>
</dbReference>
<evidence type="ECO:0000313" key="3">
    <source>
        <dbReference type="EnsemblPlants" id="OPUNC12G11120.1"/>
    </source>
</evidence>
<dbReference type="PANTHER" id="PTHR44329:SF287">
    <property type="entry name" value="OS12G0605900 PROTEIN"/>
    <property type="match status" value="1"/>
</dbReference>
<dbReference type="InterPro" id="IPR000719">
    <property type="entry name" value="Prot_kinase_dom"/>
</dbReference>
<dbReference type="SMART" id="SM00220">
    <property type="entry name" value="S_TKc"/>
    <property type="match status" value="1"/>
</dbReference>
<dbReference type="AlphaFoldDB" id="A0A0E0MMI6"/>
<feature type="region of interest" description="Disordered" evidence="1">
    <location>
        <begin position="156"/>
        <end position="177"/>
    </location>
</feature>
<evidence type="ECO:0000256" key="1">
    <source>
        <dbReference type="SAM" id="MobiDB-lite"/>
    </source>
</evidence>
<dbReference type="Pfam" id="PF07714">
    <property type="entry name" value="PK_Tyr_Ser-Thr"/>
    <property type="match status" value="1"/>
</dbReference>
<dbReference type="GO" id="GO:0005886">
    <property type="term" value="C:plasma membrane"/>
    <property type="evidence" value="ECO:0007669"/>
    <property type="project" value="TreeGrafter"/>
</dbReference>
<dbReference type="Gene3D" id="1.10.510.10">
    <property type="entry name" value="Transferase(Phosphotransferase) domain 1"/>
    <property type="match status" value="1"/>
</dbReference>
<dbReference type="Gramene" id="OPUNC12G11120.1">
    <property type="protein sequence ID" value="OPUNC12G11120.1"/>
    <property type="gene ID" value="OPUNC12G11120"/>
</dbReference>
<dbReference type="InterPro" id="IPR001245">
    <property type="entry name" value="Ser-Thr/Tyr_kinase_cat_dom"/>
</dbReference>
<dbReference type="InterPro" id="IPR051681">
    <property type="entry name" value="Ser/Thr_Kinases-Pseudokinases"/>
</dbReference>
<dbReference type="GO" id="GO:0005524">
    <property type="term" value="F:ATP binding"/>
    <property type="evidence" value="ECO:0007669"/>
    <property type="project" value="InterPro"/>
</dbReference>
<protein>
    <recommendedName>
        <fullName evidence="2">Protein kinase domain-containing protein</fullName>
    </recommendedName>
</protein>
<dbReference type="EnsemblPlants" id="OPUNC12G11120.1">
    <property type="protein sequence ID" value="OPUNC12G11120.1"/>
    <property type="gene ID" value="OPUNC12G11120"/>
</dbReference>
<dbReference type="InterPro" id="IPR008271">
    <property type="entry name" value="Ser/Thr_kinase_AS"/>
</dbReference>
<accession>A0A0E0MMI6</accession>
<dbReference type="Proteomes" id="UP000026962">
    <property type="component" value="Chromosome 12"/>
</dbReference>
<evidence type="ECO:0000313" key="4">
    <source>
        <dbReference type="Proteomes" id="UP000026962"/>
    </source>
</evidence>
<feature type="domain" description="Protein kinase" evidence="2">
    <location>
        <begin position="73"/>
        <end position="369"/>
    </location>
</feature>
<dbReference type="PANTHER" id="PTHR44329">
    <property type="entry name" value="SERINE/THREONINE-PROTEIN KINASE TNNI3K-RELATED"/>
    <property type="match status" value="1"/>
</dbReference>
<reference evidence="3" key="2">
    <citation type="submission" date="2018-05" db="EMBL/GenBank/DDBJ databases">
        <title>OpunRS2 (Oryza punctata Reference Sequence Version 2).</title>
        <authorList>
            <person name="Zhang J."/>
            <person name="Kudrna D."/>
            <person name="Lee S."/>
            <person name="Talag J."/>
            <person name="Welchert J."/>
            <person name="Wing R.A."/>
        </authorList>
    </citation>
    <scope>NUCLEOTIDE SEQUENCE [LARGE SCALE GENOMIC DNA]</scope>
</reference>
<dbReference type="HOGENOM" id="CLU_000288_7_35_1"/>
<proteinExistence type="predicted"/>
<dbReference type="OMA" id="HYRSKLP"/>
<organism evidence="3">
    <name type="scientific">Oryza punctata</name>
    <name type="common">Red rice</name>
    <dbReference type="NCBI Taxonomy" id="4537"/>
    <lineage>
        <taxon>Eukaryota</taxon>
        <taxon>Viridiplantae</taxon>
        <taxon>Streptophyta</taxon>
        <taxon>Embryophyta</taxon>
        <taxon>Tracheophyta</taxon>
        <taxon>Spermatophyta</taxon>
        <taxon>Magnoliopsida</taxon>
        <taxon>Liliopsida</taxon>
        <taxon>Poales</taxon>
        <taxon>Poaceae</taxon>
        <taxon>BOP clade</taxon>
        <taxon>Oryzoideae</taxon>
        <taxon>Oryzeae</taxon>
        <taxon>Oryzinae</taxon>
        <taxon>Oryza</taxon>
    </lineage>
</organism>
<reference evidence="3" key="1">
    <citation type="submission" date="2015-04" db="UniProtKB">
        <authorList>
            <consortium name="EnsemblPlants"/>
        </authorList>
    </citation>
    <scope>IDENTIFICATION</scope>
</reference>
<dbReference type="InterPro" id="IPR011009">
    <property type="entry name" value="Kinase-like_dom_sf"/>
</dbReference>
<dbReference type="Gene3D" id="3.30.200.20">
    <property type="entry name" value="Phosphorylase Kinase, domain 1"/>
    <property type="match status" value="1"/>
</dbReference>
<name>A0A0E0MMI6_ORYPU</name>
<dbReference type="STRING" id="4537.A0A0E0MMI6"/>
<keyword evidence="4" id="KW-1185">Reference proteome</keyword>